<feature type="disulfide bond" evidence="4">
    <location>
        <begin position="106"/>
        <end position="116"/>
    </location>
</feature>
<feature type="disulfide bond" evidence="4">
    <location>
        <begin position="221"/>
        <end position="231"/>
    </location>
</feature>
<evidence type="ECO:0000256" key="4">
    <source>
        <dbReference type="PROSITE-ProRule" id="PRU00196"/>
    </source>
</evidence>
<dbReference type="InterPro" id="IPR020067">
    <property type="entry name" value="Frizzled_dom"/>
</dbReference>
<keyword evidence="8" id="KW-1185">Reference proteome</keyword>
<dbReference type="AlphaFoldDB" id="A0A9Q1HCH0"/>
<dbReference type="PROSITE" id="PS00420">
    <property type="entry name" value="SRCR_1"/>
    <property type="match status" value="3"/>
</dbReference>
<dbReference type="EMBL" id="JAIZAY010000006">
    <property type="protein sequence ID" value="KAJ8040994.1"/>
    <property type="molecule type" value="Genomic_DNA"/>
</dbReference>
<evidence type="ECO:0000259" key="6">
    <source>
        <dbReference type="PROSITE" id="PS50287"/>
    </source>
</evidence>
<dbReference type="PRINTS" id="PR00258">
    <property type="entry name" value="SPERACTRCPTR"/>
</dbReference>
<dbReference type="PANTHER" id="PTHR48071:SF18">
    <property type="entry name" value="DELETED IN MALIGNANT BRAIN TUMORS 1 PROTEIN-RELATED"/>
    <property type="match status" value="1"/>
</dbReference>
<protein>
    <submittedName>
        <fullName evidence="7">Neurotrypsin</fullName>
    </submittedName>
</protein>
<dbReference type="OrthoDB" id="536948at2759"/>
<feature type="disulfide bond" evidence="4">
    <location>
        <begin position="75"/>
        <end position="136"/>
    </location>
</feature>
<evidence type="ECO:0000313" key="8">
    <source>
        <dbReference type="Proteomes" id="UP001152320"/>
    </source>
</evidence>
<evidence type="ECO:0000259" key="5">
    <source>
        <dbReference type="PROSITE" id="PS50038"/>
    </source>
</evidence>
<feature type="domain" description="FZ" evidence="5">
    <location>
        <begin position="381"/>
        <end position="499"/>
    </location>
</feature>
<dbReference type="SUPFAM" id="SSF56487">
    <property type="entry name" value="SRCR-like"/>
    <property type="match status" value="3"/>
</dbReference>
<dbReference type="InterPro" id="IPR036772">
    <property type="entry name" value="SRCR-like_dom_sf"/>
</dbReference>
<accession>A0A9Q1HCH0</accession>
<feature type="domain" description="SRCR" evidence="6">
    <location>
        <begin position="263"/>
        <end position="363"/>
    </location>
</feature>
<dbReference type="PROSITE" id="PS50038">
    <property type="entry name" value="FZ"/>
    <property type="match status" value="2"/>
</dbReference>
<evidence type="ECO:0000256" key="3">
    <source>
        <dbReference type="PROSITE-ProRule" id="PRU00090"/>
    </source>
</evidence>
<feature type="disulfide bond" evidence="3">
    <location>
        <begin position="521"/>
        <end position="567"/>
    </location>
</feature>
<organism evidence="7 8">
    <name type="scientific">Holothuria leucospilota</name>
    <name type="common">Black long sea cucumber</name>
    <name type="synonym">Mertensiothuria leucospilota</name>
    <dbReference type="NCBI Taxonomy" id="206669"/>
    <lineage>
        <taxon>Eukaryota</taxon>
        <taxon>Metazoa</taxon>
        <taxon>Echinodermata</taxon>
        <taxon>Eleutherozoa</taxon>
        <taxon>Echinozoa</taxon>
        <taxon>Holothuroidea</taxon>
        <taxon>Aspidochirotacea</taxon>
        <taxon>Aspidochirotida</taxon>
        <taxon>Holothuriidae</taxon>
        <taxon>Holothuria</taxon>
    </lineage>
</organism>
<dbReference type="PANTHER" id="PTHR48071">
    <property type="entry name" value="SRCR DOMAIN-CONTAINING PROTEIN"/>
    <property type="match status" value="1"/>
</dbReference>
<feature type="disulfide bond" evidence="4">
    <location>
        <begin position="190"/>
        <end position="251"/>
    </location>
</feature>
<comment type="caution">
    <text evidence="7">The sequence shown here is derived from an EMBL/GenBank/DDBJ whole genome shotgun (WGS) entry which is preliminary data.</text>
</comment>
<dbReference type="SMART" id="SM00063">
    <property type="entry name" value="FRI"/>
    <property type="match status" value="2"/>
</dbReference>
<feature type="disulfide bond" evidence="4">
    <location>
        <begin position="177"/>
        <end position="241"/>
    </location>
</feature>
<proteinExistence type="predicted"/>
<dbReference type="SUPFAM" id="SSF63501">
    <property type="entry name" value="Frizzled cysteine-rich domain"/>
    <property type="match status" value="2"/>
</dbReference>
<keyword evidence="2" id="KW-0325">Glycoprotein</keyword>
<evidence type="ECO:0000256" key="2">
    <source>
        <dbReference type="ARBA" id="ARBA00023180"/>
    </source>
</evidence>
<evidence type="ECO:0000313" key="7">
    <source>
        <dbReference type="EMBL" id="KAJ8040994.1"/>
    </source>
</evidence>
<feature type="disulfide bond" evidence="4">
    <location>
        <begin position="62"/>
        <end position="126"/>
    </location>
</feature>
<sequence length="693" mass="75143">MTCDAVVTSSLPTERSPNVTLLVLIRAVLHTTGYQDIRLVGGQSENEGRVEVLANRRWGTVCDDDWDLDDAIVVCKELGYPGAEAYFTNSYFGGGSGTIWLDNVECSGEENSLNDCTKNIMGNHNCVHAEDAGVTCTARDSTTEAMLGYQDVRLIGGQSENEGRVEVLVNGEWGTVCDDVWGFRDAIVVCIELGYPGADAYFTNSHFGGGSGAIWLDNVDCSGGEYSLNDCPKNRIGDHNCGHDEDAGVECIARDAVPGYQDIRLIGGQSENVGRVEVLVNGEWGTVCDDVWDLQDAIVVCKELGYLGAEAYFTNSYFGGGSGSIWLDNVDCSGKEKSLNNCTKNIIGDHNCGHDEDAGVTCTARDSITEAMSGVGTEQPSTSSNCEPLRSSLCRGMPYNLTSLPSGITTQKEAEQILSLTFQLVIPLGCPAGFFQFMCLQSMPPCDSTGIPIIPCKELCETGIKDCYATIEASGVPIPPLDLDCSLFPAEETGLCFAEDPSGLPYEDKETDCEQITVPLCMDLPYNSTRLPNILGHDNQLDAGLEVHQFFPLVQVECSPYLKEFLCSVYTPPCYVDTPDPPCKELCLAVKEGCIDLMTTFGFAWPESLDCDQFPSVTFGTLCYAGQIVVSSADQGQDYRDDYRCGGDYLAPNGEVARCKKDSEYPCCSADKWCGITSDHCECPGCIDYRYHD</sequence>
<keyword evidence="1 4" id="KW-1015">Disulfide bond</keyword>
<name>A0A9Q1HCH0_HOLLE</name>
<evidence type="ECO:0000256" key="1">
    <source>
        <dbReference type="ARBA" id="ARBA00023157"/>
    </source>
</evidence>
<dbReference type="GO" id="GO:0016020">
    <property type="term" value="C:membrane"/>
    <property type="evidence" value="ECO:0007669"/>
    <property type="project" value="InterPro"/>
</dbReference>
<reference evidence="7" key="1">
    <citation type="submission" date="2021-10" db="EMBL/GenBank/DDBJ databases">
        <title>Tropical sea cucumber genome reveals ecological adaptation and Cuvierian tubules defense mechanism.</title>
        <authorList>
            <person name="Chen T."/>
        </authorList>
    </citation>
    <scope>NUCLEOTIDE SEQUENCE</scope>
    <source>
        <strain evidence="7">Nanhai2018</strain>
        <tissue evidence="7">Muscle</tissue>
    </source>
</reference>
<dbReference type="InterPro" id="IPR001190">
    <property type="entry name" value="SRCR"/>
</dbReference>
<dbReference type="Proteomes" id="UP001152320">
    <property type="component" value="Chromosome 6"/>
</dbReference>
<feature type="disulfide bond" evidence="4">
    <location>
        <begin position="301"/>
        <end position="362"/>
    </location>
</feature>
<feature type="domain" description="FZ" evidence="5">
    <location>
        <begin position="508"/>
        <end position="626"/>
    </location>
</feature>
<feature type="disulfide bond" evidence="4">
    <location>
        <begin position="332"/>
        <end position="342"/>
    </location>
</feature>
<dbReference type="Pfam" id="PF00530">
    <property type="entry name" value="SRCR"/>
    <property type="match status" value="3"/>
</dbReference>
<feature type="domain" description="SRCR" evidence="6">
    <location>
        <begin position="152"/>
        <end position="252"/>
    </location>
</feature>
<dbReference type="SMART" id="SM00202">
    <property type="entry name" value="SR"/>
    <property type="match status" value="3"/>
</dbReference>
<feature type="disulfide bond" evidence="3">
    <location>
        <begin position="587"/>
        <end position="611"/>
    </location>
</feature>
<dbReference type="InterPro" id="IPR036790">
    <property type="entry name" value="Frizzled_dom_sf"/>
</dbReference>
<dbReference type="CDD" id="cd07066">
    <property type="entry name" value="CRD_FZ"/>
    <property type="match status" value="1"/>
</dbReference>
<dbReference type="Pfam" id="PF01392">
    <property type="entry name" value="Fz"/>
    <property type="match status" value="2"/>
</dbReference>
<dbReference type="Gene3D" id="1.10.2000.10">
    <property type="entry name" value="Frizzled cysteine-rich domain"/>
    <property type="match status" value="2"/>
</dbReference>
<feature type="disulfide bond" evidence="3">
    <location>
        <begin position="513"/>
        <end position="574"/>
    </location>
</feature>
<dbReference type="Gene3D" id="3.10.250.10">
    <property type="entry name" value="SRCR-like domain"/>
    <property type="match status" value="3"/>
</dbReference>
<gene>
    <name evidence="7" type="ORF">HOLleu_15472</name>
</gene>
<feature type="disulfide bond" evidence="4">
    <location>
        <begin position="288"/>
        <end position="352"/>
    </location>
</feature>
<dbReference type="FunFam" id="3.10.250.10:FF:000011">
    <property type="entry name" value="Scavenger receptor class A member 5"/>
    <property type="match status" value="3"/>
</dbReference>
<comment type="caution">
    <text evidence="3">Lacks conserved residue(s) required for the propagation of feature annotation.</text>
</comment>
<dbReference type="PROSITE" id="PS50287">
    <property type="entry name" value="SRCR_2"/>
    <property type="match status" value="3"/>
</dbReference>
<feature type="domain" description="SRCR" evidence="6">
    <location>
        <begin position="37"/>
        <end position="137"/>
    </location>
</feature>